<protein>
    <submittedName>
        <fullName evidence="1">Uncharacterized protein</fullName>
    </submittedName>
</protein>
<evidence type="ECO:0000313" key="1">
    <source>
        <dbReference type="EMBL" id="SVB61679.1"/>
    </source>
</evidence>
<reference evidence="1" key="1">
    <citation type="submission" date="2018-05" db="EMBL/GenBank/DDBJ databases">
        <authorList>
            <person name="Lanie J.A."/>
            <person name="Ng W.-L."/>
            <person name="Kazmierczak K.M."/>
            <person name="Andrzejewski T.M."/>
            <person name="Davidsen T.M."/>
            <person name="Wayne K.J."/>
            <person name="Tettelin H."/>
            <person name="Glass J.I."/>
            <person name="Rusch D."/>
            <person name="Podicherti R."/>
            <person name="Tsui H.-C.T."/>
            <person name="Winkler M.E."/>
        </authorList>
    </citation>
    <scope>NUCLEOTIDE SEQUENCE</scope>
</reference>
<name>A0A382FGB0_9ZZZZ</name>
<gene>
    <name evidence="1" type="ORF">METZ01_LOCUS214533</name>
</gene>
<organism evidence="1">
    <name type="scientific">marine metagenome</name>
    <dbReference type="NCBI Taxonomy" id="408172"/>
    <lineage>
        <taxon>unclassified sequences</taxon>
        <taxon>metagenomes</taxon>
        <taxon>ecological metagenomes</taxon>
    </lineage>
</organism>
<sequence>MAQTVKLKRSNTADNVPTTAQLASGELAMNTRDGKIFMRKYIDGTDGNDTIIDPVDAAAASSHSHTGATADDVIAMAIALG</sequence>
<proteinExistence type="predicted"/>
<dbReference type="AlphaFoldDB" id="A0A382FGB0"/>
<dbReference type="EMBL" id="UINC01049648">
    <property type="protein sequence ID" value="SVB61679.1"/>
    <property type="molecule type" value="Genomic_DNA"/>
</dbReference>
<accession>A0A382FGB0</accession>